<dbReference type="PANTHER" id="PTHR36435">
    <property type="entry name" value="SLR1288 PROTEIN"/>
    <property type="match status" value="1"/>
</dbReference>
<comment type="caution">
    <text evidence="4">The sequence shown here is derived from an EMBL/GenBank/DDBJ whole genome shotgun (WGS) entry which is preliminary data.</text>
</comment>
<proteinExistence type="predicted"/>
<accession>A0ABV5KXM7</accession>
<feature type="transmembrane region" description="Helical" evidence="2">
    <location>
        <begin position="343"/>
        <end position="367"/>
    </location>
</feature>
<keyword evidence="2" id="KW-0472">Membrane</keyword>
<dbReference type="EMBL" id="JBHMDO010000047">
    <property type="protein sequence ID" value="MFB9329946.1"/>
    <property type="molecule type" value="Genomic_DNA"/>
</dbReference>
<organism evidence="4 5">
    <name type="scientific">Paenibacillus aurantiacus</name>
    <dbReference type="NCBI Taxonomy" id="1936118"/>
    <lineage>
        <taxon>Bacteria</taxon>
        <taxon>Bacillati</taxon>
        <taxon>Bacillota</taxon>
        <taxon>Bacilli</taxon>
        <taxon>Bacillales</taxon>
        <taxon>Paenibacillaceae</taxon>
        <taxon>Paenibacillus</taxon>
    </lineage>
</organism>
<dbReference type="RefSeq" id="WP_377500678.1">
    <property type="nucleotide sequence ID" value="NZ_JBHMDO010000047.1"/>
</dbReference>
<dbReference type="PANTHER" id="PTHR36435:SF1">
    <property type="entry name" value="CAAX AMINO TERMINAL PROTEASE FAMILY PROTEIN"/>
    <property type="match status" value="1"/>
</dbReference>
<gene>
    <name evidence="4" type="ORF">ACFFSY_28735</name>
</gene>
<dbReference type="Proteomes" id="UP001589747">
    <property type="component" value="Unassembled WGS sequence"/>
</dbReference>
<feature type="transmembrane region" description="Helical" evidence="2">
    <location>
        <begin position="471"/>
        <end position="488"/>
    </location>
</feature>
<protein>
    <submittedName>
        <fullName evidence="4">Type II CAAX endopeptidase family protein</fullName>
    </submittedName>
</protein>
<feature type="domain" description="CAAX prenyl protease 2/Lysostaphin resistance protein A-like" evidence="3">
    <location>
        <begin position="395"/>
        <end position="477"/>
    </location>
</feature>
<keyword evidence="2" id="KW-1133">Transmembrane helix</keyword>
<name>A0ABV5KXM7_9BACL</name>
<feature type="transmembrane region" description="Helical" evidence="2">
    <location>
        <begin position="494"/>
        <end position="518"/>
    </location>
</feature>
<feature type="transmembrane region" description="Helical" evidence="2">
    <location>
        <begin position="134"/>
        <end position="154"/>
    </location>
</feature>
<keyword evidence="5" id="KW-1185">Reference proteome</keyword>
<feature type="transmembrane region" description="Helical" evidence="2">
    <location>
        <begin position="426"/>
        <end position="444"/>
    </location>
</feature>
<feature type="transmembrane region" description="Helical" evidence="2">
    <location>
        <begin position="211"/>
        <end position="231"/>
    </location>
</feature>
<sequence>MKKYVQLFGNLLIYFGVYTAVSLIHNLIVVPLFPAYNDVLWRNVPVWITINFAITAVLLLGFIGLKKAIRKDGRTDNVIAMSRFVNLSRENWIALTILGLAIGVFYLSILKLSFVASAFPGFEEYVALFMRSDSFVLTLIGLAVIGPLFEEVLFRGVIFNLLRRTVPIWATFLIQAVLYAYAQPNSSVQMIAFFLALIYSFVYLRTGSIWSTIWVSAVMNAFIFTTKQFGLHETFATFRDATLFFSALISLFLMVYTVFVIWRGHGTMRYNVMVGNLVLWVFLYFLIYIPSLLLWNNQLLAIKSIEPFLRANNVLGFVIYDLIALAVYYAVMRVLHKESLIKVSNFSAIPAKSGVLIGLLGVAMGIWVQSFFKIPYIAEAFPQFEGLFSYLTTATFVILVIFLLIHSVYKEVFFRALVYNVLRTEMNMTLSILMCGVIYGGLFFNWDIPMTVYALAGALIFSAMFEWYRSIWAPIINEFLLFFTYYWFRKLDIPYGALLIVLLAVSSIAIVGLMIYLYRHRERETGAAASGTTERRGQAAESKTTAVSMEMGG</sequence>
<keyword evidence="2" id="KW-0812">Transmembrane</keyword>
<evidence type="ECO:0000256" key="2">
    <source>
        <dbReference type="SAM" id="Phobius"/>
    </source>
</evidence>
<feature type="transmembrane region" description="Helical" evidence="2">
    <location>
        <begin position="12"/>
        <end position="33"/>
    </location>
</feature>
<dbReference type="InterPro" id="IPR052710">
    <property type="entry name" value="CAAX_protease"/>
</dbReference>
<evidence type="ECO:0000313" key="4">
    <source>
        <dbReference type="EMBL" id="MFB9329946.1"/>
    </source>
</evidence>
<feature type="transmembrane region" description="Helical" evidence="2">
    <location>
        <begin position="387"/>
        <end position="405"/>
    </location>
</feature>
<evidence type="ECO:0000313" key="5">
    <source>
        <dbReference type="Proteomes" id="UP001589747"/>
    </source>
</evidence>
<feature type="transmembrane region" description="Helical" evidence="2">
    <location>
        <begin position="45"/>
        <end position="65"/>
    </location>
</feature>
<dbReference type="InterPro" id="IPR003675">
    <property type="entry name" value="Rce1/LyrA-like_dom"/>
</dbReference>
<feature type="transmembrane region" description="Helical" evidence="2">
    <location>
        <begin position="243"/>
        <end position="262"/>
    </location>
</feature>
<feature type="transmembrane region" description="Helical" evidence="2">
    <location>
        <begin position="166"/>
        <end position="182"/>
    </location>
</feature>
<dbReference type="Pfam" id="PF02517">
    <property type="entry name" value="Rce1-like"/>
    <property type="match status" value="2"/>
</dbReference>
<feature type="transmembrane region" description="Helical" evidence="2">
    <location>
        <begin position="314"/>
        <end position="331"/>
    </location>
</feature>
<feature type="region of interest" description="Disordered" evidence="1">
    <location>
        <begin position="527"/>
        <end position="553"/>
    </location>
</feature>
<feature type="domain" description="CAAX prenyl protease 2/Lysostaphin resistance protein A-like" evidence="3">
    <location>
        <begin position="134"/>
        <end position="222"/>
    </location>
</feature>
<reference evidence="4 5" key="1">
    <citation type="submission" date="2024-09" db="EMBL/GenBank/DDBJ databases">
        <authorList>
            <person name="Sun Q."/>
            <person name="Mori K."/>
        </authorList>
    </citation>
    <scope>NUCLEOTIDE SEQUENCE [LARGE SCALE GENOMIC DNA]</scope>
    <source>
        <strain evidence="4 5">TISTR 2452</strain>
    </source>
</reference>
<feature type="transmembrane region" description="Helical" evidence="2">
    <location>
        <begin position="188"/>
        <end position="204"/>
    </location>
</feature>
<feature type="transmembrane region" description="Helical" evidence="2">
    <location>
        <begin position="274"/>
        <end position="294"/>
    </location>
</feature>
<evidence type="ECO:0000256" key="1">
    <source>
        <dbReference type="SAM" id="MobiDB-lite"/>
    </source>
</evidence>
<feature type="transmembrane region" description="Helical" evidence="2">
    <location>
        <begin position="92"/>
        <end position="114"/>
    </location>
</feature>
<evidence type="ECO:0000259" key="3">
    <source>
        <dbReference type="Pfam" id="PF02517"/>
    </source>
</evidence>